<evidence type="ECO:0000313" key="13">
    <source>
        <dbReference type="EMBL" id="RWS09271.1"/>
    </source>
</evidence>
<sequence>MDRGIFALITSVIDPVYDTVISFSNTFKLPFIHLGFSPKNYFRAMAYGITMKPRYLPAVIDVMKFYAWKQVIYLYDSDDGLIKLQHLFTLVYNETSFRLNLRAVRRISNADDGFQFLRQIEMNDRKSQKLVLIDCAPNASKTIIALIAQDIYTSKDKYHFLLSNLVLDDYIQNNFVEHGAINVTGFRILKTNSVLFRGVLKLWRKFDPKKFENQALSYISASEALTYDSIAVIFDAFDKLLAEKPKFIRGYWRKGQSGSNRSRSIDCLKDYPIIPYEHGANLIRSLKKTQLNGLSGDISFEAAGFRTNFSVDIVQMTINSQMAKIAEWTEKENLKTVPAKYHRIYHESMGLENKTYIVTSILEEPYLMKRESEGGVPYQDNERFEGYCKDLADLIANYVGFKYVLKLVNDSRYGGIDPTKAGGWNGMVGEIIRQ</sequence>
<organism evidence="14 15">
    <name type="scientific">Dinothrombium tinctorium</name>
    <dbReference type="NCBI Taxonomy" id="1965070"/>
    <lineage>
        <taxon>Eukaryota</taxon>
        <taxon>Metazoa</taxon>
        <taxon>Ecdysozoa</taxon>
        <taxon>Arthropoda</taxon>
        <taxon>Chelicerata</taxon>
        <taxon>Arachnida</taxon>
        <taxon>Acari</taxon>
        <taxon>Acariformes</taxon>
        <taxon>Trombidiformes</taxon>
        <taxon>Prostigmata</taxon>
        <taxon>Anystina</taxon>
        <taxon>Parasitengona</taxon>
        <taxon>Trombidioidea</taxon>
        <taxon>Trombidiidae</taxon>
        <taxon>Dinothrombium</taxon>
    </lineage>
</organism>
<protein>
    <submittedName>
        <fullName evidence="14">Glutamate receptor 1-like protein</fullName>
    </submittedName>
</protein>
<dbReference type="Pfam" id="PF10613">
    <property type="entry name" value="Lig_chan-Glu_bd"/>
    <property type="match status" value="1"/>
</dbReference>
<evidence type="ECO:0000313" key="14">
    <source>
        <dbReference type="EMBL" id="RWS11195.1"/>
    </source>
</evidence>
<reference evidence="14 15" key="1">
    <citation type="journal article" date="2018" name="Gigascience">
        <title>Genomes of trombidid mites reveal novel predicted allergens and laterally-transferred genes associated with secondary metabolism.</title>
        <authorList>
            <person name="Dong X."/>
            <person name="Chaisiri K."/>
            <person name="Xia D."/>
            <person name="Armstrong S.D."/>
            <person name="Fang Y."/>
            <person name="Donnelly M.J."/>
            <person name="Kadowaki T."/>
            <person name="McGarry J.W."/>
            <person name="Darby A.C."/>
            <person name="Makepeace B.L."/>
        </authorList>
    </citation>
    <scope>NUCLEOTIDE SEQUENCE [LARGE SCALE GENOMIC DNA]</scope>
    <source>
        <strain evidence="14">UoL-WK</strain>
    </source>
</reference>
<dbReference type="InterPro" id="IPR001828">
    <property type="entry name" value="ANF_lig-bd_rcpt"/>
</dbReference>
<keyword evidence="10" id="KW-0407">Ion channel</keyword>
<gene>
    <name evidence="13" type="ORF">B4U79_04848</name>
    <name evidence="14" type="ORF">B4U79_08973</name>
    <name evidence="12" type="ORF">B4U79_15541</name>
</gene>
<dbReference type="EMBL" id="NCKU01002587">
    <property type="protein sequence ID" value="RWS09271.1"/>
    <property type="molecule type" value="Genomic_DNA"/>
</dbReference>
<feature type="domain" description="Ionotropic glutamate receptor L-glutamate and glycine-binding" evidence="11">
    <location>
        <begin position="365"/>
        <end position="433"/>
    </location>
</feature>
<evidence type="ECO:0000256" key="6">
    <source>
        <dbReference type="ARBA" id="ARBA00023136"/>
    </source>
</evidence>
<dbReference type="Proteomes" id="UP000285301">
    <property type="component" value="Unassembled WGS sequence"/>
</dbReference>
<evidence type="ECO:0000256" key="5">
    <source>
        <dbReference type="ARBA" id="ARBA00023065"/>
    </source>
</evidence>
<dbReference type="SUPFAM" id="SSF53822">
    <property type="entry name" value="Periplasmic binding protein-like I"/>
    <property type="match status" value="1"/>
</dbReference>
<dbReference type="Gene3D" id="3.40.190.10">
    <property type="entry name" value="Periplasmic binding protein-like II"/>
    <property type="match status" value="1"/>
</dbReference>
<dbReference type="SUPFAM" id="SSF53850">
    <property type="entry name" value="Periplasmic binding protein-like II"/>
    <property type="match status" value="1"/>
</dbReference>
<keyword evidence="2" id="KW-0813">Transport</keyword>
<keyword evidence="15" id="KW-1185">Reference proteome</keyword>
<dbReference type="GO" id="GO:0016020">
    <property type="term" value="C:membrane"/>
    <property type="evidence" value="ECO:0007669"/>
    <property type="project" value="UniProtKB-SubCell"/>
</dbReference>
<name>A0A3S3PJX2_9ACAR</name>
<evidence type="ECO:0000313" key="15">
    <source>
        <dbReference type="Proteomes" id="UP000285301"/>
    </source>
</evidence>
<evidence type="ECO:0000256" key="7">
    <source>
        <dbReference type="ARBA" id="ARBA00023170"/>
    </source>
</evidence>
<keyword evidence="7 14" id="KW-0675">Receptor</keyword>
<dbReference type="Pfam" id="PF01094">
    <property type="entry name" value="ANF_receptor"/>
    <property type="match status" value="1"/>
</dbReference>
<dbReference type="Gene3D" id="3.40.50.2300">
    <property type="match status" value="2"/>
</dbReference>
<keyword evidence="8" id="KW-0325">Glycoprotein</keyword>
<dbReference type="EMBL" id="NCKU01001808">
    <property type="protein sequence ID" value="RWS11195.1"/>
    <property type="molecule type" value="Genomic_DNA"/>
</dbReference>
<dbReference type="InterPro" id="IPR028082">
    <property type="entry name" value="Peripla_BP_I"/>
</dbReference>
<dbReference type="InterPro" id="IPR015683">
    <property type="entry name" value="Ionotropic_Glu_rcpt"/>
</dbReference>
<evidence type="ECO:0000313" key="12">
    <source>
        <dbReference type="EMBL" id="RWS09207.1"/>
    </source>
</evidence>
<keyword evidence="4" id="KW-1133">Transmembrane helix</keyword>
<dbReference type="STRING" id="1965070.A0A3S3PJX2"/>
<evidence type="ECO:0000256" key="1">
    <source>
        <dbReference type="ARBA" id="ARBA00004141"/>
    </source>
</evidence>
<keyword evidence="9" id="KW-1071">Ligand-gated ion channel</keyword>
<keyword evidence="3" id="KW-0812">Transmembrane</keyword>
<dbReference type="GO" id="GO:0015276">
    <property type="term" value="F:ligand-gated monoatomic ion channel activity"/>
    <property type="evidence" value="ECO:0007669"/>
    <property type="project" value="InterPro"/>
</dbReference>
<evidence type="ECO:0000256" key="9">
    <source>
        <dbReference type="ARBA" id="ARBA00023286"/>
    </source>
</evidence>
<evidence type="ECO:0000256" key="8">
    <source>
        <dbReference type="ARBA" id="ARBA00023180"/>
    </source>
</evidence>
<dbReference type="AlphaFoldDB" id="A0A3S3PJX2"/>
<evidence type="ECO:0000256" key="2">
    <source>
        <dbReference type="ARBA" id="ARBA00022448"/>
    </source>
</evidence>
<evidence type="ECO:0000256" key="4">
    <source>
        <dbReference type="ARBA" id="ARBA00022989"/>
    </source>
</evidence>
<reference evidence="14" key="2">
    <citation type="submission" date="2018-11" db="EMBL/GenBank/DDBJ databases">
        <title>Trombidioid mite genomics.</title>
        <authorList>
            <person name="Dong X."/>
        </authorList>
    </citation>
    <scope>NUCLEOTIDE SEQUENCE</scope>
    <source>
        <strain evidence="14">UoL-WK</strain>
    </source>
</reference>
<dbReference type="FunFam" id="3.40.190.10:FF:000210">
    <property type="entry name" value="Glutamate receptor ionotropic, kainate 1"/>
    <property type="match status" value="1"/>
</dbReference>
<keyword evidence="5" id="KW-0406">Ion transport</keyword>
<dbReference type="EMBL" id="NCKU01002613">
    <property type="protein sequence ID" value="RWS09207.1"/>
    <property type="molecule type" value="Genomic_DNA"/>
</dbReference>
<comment type="subcellular location">
    <subcellularLocation>
        <location evidence="1">Membrane</location>
        <topology evidence="1">Multi-pass membrane protein</topology>
    </subcellularLocation>
</comment>
<dbReference type="OrthoDB" id="6497979at2759"/>
<dbReference type="SMART" id="SM00918">
    <property type="entry name" value="Lig_chan-Glu_bd"/>
    <property type="match status" value="1"/>
</dbReference>
<evidence type="ECO:0000256" key="3">
    <source>
        <dbReference type="ARBA" id="ARBA00022692"/>
    </source>
</evidence>
<accession>A0A3S3PJX2</accession>
<keyword evidence="6" id="KW-0472">Membrane</keyword>
<comment type="caution">
    <text evidence="14">The sequence shown here is derived from an EMBL/GenBank/DDBJ whole genome shotgun (WGS) entry which is preliminary data.</text>
</comment>
<evidence type="ECO:0000259" key="11">
    <source>
        <dbReference type="SMART" id="SM00918"/>
    </source>
</evidence>
<evidence type="ECO:0000256" key="10">
    <source>
        <dbReference type="ARBA" id="ARBA00023303"/>
    </source>
</evidence>
<dbReference type="InterPro" id="IPR019594">
    <property type="entry name" value="Glu/Gly-bd"/>
</dbReference>
<dbReference type="PANTHER" id="PTHR18966">
    <property type="entry name" value="IONOTROPIC GLUTAMATE RECEPTOR"/>
    <property type="match status" value="1"/>
</dbReference>
<proteinExistence type="predicted"/>